<evidence type="ECO:0000256" key="1">
    <source>
        <dbReference type="SAM" id="MobiDB-lite"/>
    </source>
</evidence>
<reference evidence="2 3" key="1">
    <citation type="submission" date="2022-09" db="EMBL/GenBank/DDBJ databases">
        <title>Intensive care unit water sources are persistently colonized with multi-drug resistant bacteria and are the site of extensive horizontal gene transfer of antibiotic resistance genes.</title>
        <authorList>
            <person name="Diorio-Toth L."/>
        </authorList>
    </citation>
    <scope>NUCLEOTIDE SEQUENCE [LARGE SCALE GENOMIC DNA]</scope>
    <source>
        <strain evidence="2 3">GD03967</strain>
    </source>
</reference>
<feature type="region of interest" description="Disordered" evidence="1">
    <location>
        <begin position="141"/>
        <end position="181"/>
    </location>
</feature>
<gene>
    <name evidence="2" type="ORF">N5C72_04920</name>
</gene>
<evidence type="ECO:0000313" key="3">
    <source>
        <dbReference type="Proteomes" id="UP001158644"/>
    </source>
</evidence>
<accession>A0ABD4YSQ3</accession>
<dbReference type="EMBL" id="JAOBZK010000004">
    <property type="protein sequence ID" value="MDH1177404.1"/>
    <property type="molecule type" value="Genomic_DNA"/>
</dbReference>
<proteinExistence type="predicted"/>
<name>A0ABD4YSQ3_9BURK</name>
<dbReference type="Proteomes" id="UP001158644">
    <property type="component" value="Unassembled WGS sequence"/>
</dbReference>
<sequence>MPKTTTLADKEALLAKMERDRQALDVPMPRRLPLNRAGGAWARTVALAAGATLGWPRFLRQPLRAMAAVAMRDRVAELMGRMQVRRVSDPMSDPELARLEKMMADVRAAAARSADDAEIERLRAQLDLQVARLRKLRVQQNHSAQQVQQSQVMQTIPPTQRNRQSPPVPAAPAGRDVSSIP</sequence>
<protein>
    <submittedName>
        <fullName evidence="2">Uncharacterized protein</fullName>
    </submittedName>
</protein>
<evidence type="ECO:0000313" key="2">
    <source>
        <dbReference type="EMBL" id="MDH1177404.1"/>
    </source>
</evidence>
<dbReference type="AlphaFoldDB" id="A0ABD4YSQ3"/>
<comment type="caution">
    <text evidence="2">The sequence shown here is derived from an EMBL/GenBank/DDBJ whole genome shotgun (WGS) entry which is preliminary data.</text>
</comment>
<feature type="compositionally biased region" description="Low complexity" evidence="1">
    <location>
        <begin position="141"/>
        <end position="154"/>
    </location>
</feature>
<organism evidence="2 3">
    <name type="scientific">Achromobacter mucicolens</name>
    <dbReference type="NCBI Taxonomy" id="1389922"/>
    <lineage>
        <taxon>Bacteria</taxon>
        <taxon>Pseudomonadati</taxon>
        <taxon>Pseudomonadota</taxon>
        <taxon>Betaproteobacteria</taxon>
        <taxon>Burkholderiales</taxon>
        <taxon>Alcaligenaceae</taxon>
        <taxon>Achromobacter</taxon>
    </lineage>
</organism>
<feature type="compositionally biased region" description="Polar residues" evidence="1">
    <location>
        <begin position="156"/>
        <end position="165"/>
    </location>
</feature>
<dbReference type="RefSeq" id="WP_279989658.1">
    <property type="nucleotide sequence ID" value="NZ_JAOBZK010000004.1"/>
</dbReference>